<dbReference type="InterPro" id="IPR016444">
    <property type="entry name" value="Synaptobrevin/VAMP"/>
</dbReference>
<evidence type="ECO:0000259" key="11">
    <source>
        <dbReference type="PROSITE" id="PS50892"/>
    </source>
</evidence>
<reference evidence="13" key="1">
    <citation type="submission" date="2025-08" db="UniProtKB">
        <authorList>
            <consortium name="RefSeq"/>
        </authorList>
    </citation>
    <scope>IDENTIFICATION</scope>
</reference>
<organism evidence="12 13">
    <name type="scientific">Alligator sinensis</name>
    <name type="common">Chinese alligator</name>
    <dbReference type="NCBI Taxonomy" id="38654"/>
    <lineage>
        <taxon>Eukaryota</taxon>
        <taxon>Metazoa</taxon>
        <taxon>Chordata</taxon>
        <taxon>Craniata</taxon>
        <taxon>Vertebrata</taxon>
        <taxon>Euteleostomi</taxon>
        <taxon>Archelosauria</taxon>
        <taxon>Archosauria</taxon>
        <taxon>Crocodylia</taxon>
        <taxon>Alligatoridae</taxon>
        <taxon>Alligatorinae</taxon>
        <taxon>Alligator</taxon>
    </lineage>
</organism>
<keyword evidence="3 10" id="KW-1133">Transmembrane helix</keyword>
<evidence type="ECO:0000256" key="8">
    <source>
        <dbReference type="PROSITE-ProRule" id="PRU00290"/>
    </source>
</evidence>
<evidence type="ECO:0000256" key="10">
    <source>
        <dbReference type="SAM" id="Phobius"/>
    </source>
</evidence>
<dbReference type="GO" id="GO:0045202">
    <property type="term" value="C:synapse"/>
    <property type="evidence" value="ECO:0007669"/>
    <property type="project" value="UniProtKB-SubCell"/>
</dbReference>
<dbReference type="PROSITE" id="PS50892">
    <property type="entry name" value="V_SNARE"/>
    <property type="match status" value="1"/>
</dbReference>
<comment type="subcellular location">
    <subcellularLocation>
        <location evidence="7">Endomembrane system</location>
        <topology evidence="7">Single-pass type IV membrane protein</topology>
    </subcellularLocation>
    <subcellularLocation>
        <location evidence="6">Synapse</location>
    </subcellularLocation>
</comment>
<dbReference type="GeneID" id="102387283"/>
<evidence type="ECO:0000256" key="3">
    <source>
        <dbReference type="ARBA" id="ARBA00022989"/>
    </source>
</evidence>
<gene>
    <name evidence="13" type="primary">LOC102387283</name>
</gene>
<keyword evidence="5 10" id="KW-0472">Membrane</keyword>
<keyword evidence="4" id="KW-0770">Synapse</keyword>
<evidence type="ECO:0000256" key="9">
    <source>
        <dbReference type="SAM" id="MobiDB-lite"/>
    </source>
</evidence>
<dbReference type="Gene3D" id="1.20.5.110">
    <property type="match status" value="1"/>
</dbReference>
<evidence type="ECO:0000313" key="12">
    <source>
        <dbReference type="Proteomes" id="UP000189705"/>
    </source>
</evidence>
<dbReference type="InParanoid" id="A0A3Q0HB48"/>
<dbReference type="Proteomes" id="UP000189705">
    <property type="component" value="Unplaced"/>
</dbReference>
<keyword evidence="2 10" id="KW-0812">Transmembrane</keyword>
<dbReference type="GO" id="GO:0012505">
    <property type="term" value="C:endomembrane system"/>
    <property type="evidence" value="ECO:0007669"/>
    <property type="project" value="UniProtKB-SubCell"/>
</dbReference>
<accession>A0A3Q0HB48</accession>
<evidence type="ECO:0000256" key="7">
    <source>
        <dbReference type="ARBA" id="ARBA00046280"/>
    </source>
</evidence>
<dbReference type="InterPro" id="IPR042855">
    <property type="entry name" value="V_SNARE_CC"/>
</dbReference>
<evidence type="ECO:0000256" key="2">
    <source>
        <dbReference type="ARBA" id="ARBA00022692"/>
    </source>
</evidence>
<evidence type="ECO:0000256" key="5">
    <source>
        <dbReference type="ARBA" id="ARBA00023136"/>
    </source>
</evidence>
<dbReference type="SUPFAM" id="SSF58038">
    <property type="entry name" value="SNARE fusion complex"/>
    <property type="match status" value="1"/>
</dbReference>
<name>A0A3Q0HB48_ALLSI</name>
<dbReference type="GO" id="GO:0016020">
    <property type="term" value="C:membrane"/>
    <property type="evidence" value="ECO:0007669"/>
    <property type="project" value="InterPro"/>
</dbReference>
<dbReference type="STRING" id="38654.A0A3Q0HB48"/>
<feature type="compositionally biased region" description="Polar residues" evidence="9">
    <location>
        <begin position="32"/>
        <end position="42"/>
    </location>
</feature>
<keyword evidence="8" id="KW-0175">Coiled coil</keyword>
<evidence type="ECO:0000313" key="13">
    <source>
        <dbReference type="RefSeq" id="XP_025067668.1"/>
    </source>
</evidence>
<proteinExistence type="inferred from homology"/>
<dbReference type="PANTHER" id="PTHR45701">
    <property type="entry name" value="SYNAPTOBREVIN FAMILY MEMBER"/>
    <property type="match status" value="1"/>
</dbReference>
<dbReference type="AlphaFoldDB" id="A0A3Q0HB48"/>
<evidence type="ECO:0000256" key="4">
    <source>
        <dbReference type="ARBA" id="ARBA00023018"/>
    </source>
</evidence>
<feature type="domain" description="V-SNARE coiled-coil homology" evidence="11">
    <location>
        <begin position="37"/>
        <end position="97"/>
    </location>
</feature>
<evidence type="ECO:0000256" key="6">
    <source>
        <dbReference type="ARBA" id="ARBA00034103"/>
    </source>
</evidence>
<feature type="region of interest" description="Disordered" evidence="9">
    <location>
        <begin position="1"/>
        <end position="42"/>
    </location>
</feature>
<feature type="transmembrane region" description="Helical" evidence="10">
    <location>
        <begin position="101"/>
        <end position="122"/>
    </location>
</feature>
<dbReference type="CDD" id="cd15870">
    <property type="entry name" value="R-SNARE_VAMP2"/>
    <property type="match status" value="1"/>
</dbReference>
<dbReference type="PRINTS" id="PR00219">
    <property type="entry name" value="SYNAPTOBREVN"/>
</dbReference>
<sequence length="213" mass="23239">MSPCLLRSDPAQQAGPEGGAPGGGPPGPPPNMSSNRRLQQTQAQVEEVVDIMRVNVDKVLERDQKLSELDDRADALQAGASQFESSAGKLKRKYFWKNMKMMIILGVICAIVVVAIAQMKIWSEAALVLKGLSSSPVELSFGYGWTEVKSSLELSWTRLWHLVPLGLLVVEASRLSLPFLPLGCCILPFSPPPSPCSVFLHGQKYTCPQAPRR</sequence>
<dbReference type="GO" id="GO:0016192">
    <property type="term" value="P:vesicle-mediated transport"/>
    <property type="evidence" value="ECO:0007669"/>
    <property type="project" value="InterPro"/>
</dbReference>
<protein>
    <submittedName>
        <fullName evidence="13">Vesicle-associated membrane protein 1 isoform X1</fullName>
    </submittedName>
</protein>
<keyword evidence="12" id="KW-1185">Reference proteome</keyword>
<dbReference type="FunFam" id="1.20.5.110:FF:000013">
    <property type="entry name" value="Vesicle-associated membrane protein 2"/>
    <property type="match status" value="1"/>
</dbReference>
<comment type="similarity">
    <text evidence="1">Belongs to the synaptobrevin family.</text>
</comment>
<dbReference type="PROSITE" id="PS00417">
    <property type="entry name" value="SYNAPTOBREVIN"/>
    <property type="match status" value="1"/>
</dbReference>
<dbReference type="Pfam" id="PF00957">
    <property type="entry name" value="Synaptobrevin"/>
    <property type="match status" value="1"/>
</dbReference>
<dbReference type="InterPro" id="IPR001388">
    <property type="entry name" value="Synaptobrevin-like"/>
</dbReference>
<evidence type="ECO:0000256" key="1">
    <source>
        <dbReference type="ARBA" id="ARBA00008025"/>
    </source>
</evidence>
<dbReference type="RefSeq" id="XP_025067668.1">
    <property type="nucleotide sequence ID" value="XM_025211883.1"/>
</dbReference>